<accession>A0ACD0WL92</accession>
<evidence type="ECO:0000313" key="2">
    <source>
        <dbReference type="Proteomes" id="UP000326582"/>
    </source>
</evidence>
<protein>
    <submittedName>
        <fullName evidence="1">Uncharacterized protein</fullName>
    </submittedName>
</protein>
<gene>
    <name evidence="1" type="ORF">EJF14_40126</name>
</gene>
<proteinExistence type="predicted"/>
<reference evidence="2" key="1">
    <citation type="journal article" date="2019" name="MBio">
        <title>Comparative genomics for the elucidation of multidrug resistance (MDR) in Candida lusitaniae.</title>
        <authorList>
            <person name="Kannan A."/>
            <person name="Asner S.A."/>
            <person name="Trachsel E."/>
            <person name="Kelly S."/>
            <person name="Parker J."/>
            <person name="Sanglard D."/>
        </authorList>
    </citation>
    <scope>NUCLEOTIDE SEQUENCE [LARGE SCALE GENOMIC DNA]</scope>
    <source>
        <strain evidence="2">P1</strain>
    </source>
</reference>
<organism evidence="1 2">
    <name type="scientific">Clavispora lusitaniae</name>
    <name type="common">Candida lusitaniae</name>
    <dbReference type="NCBI Taxonomy" id="36911"/>
    <lineage>
        <taxon>Eukaryota</taxon>
        <taxon>Fungi</taxon>
        <taxon>Dikarya</taxon>
        <taxon>Ascomycota</taxon>
        <taxon>Saccharomycotina</taxon>
        <taxon>Pichiomycetes</taxon>
        <taxon>Metschnikowiaceae</taxon>
        <taxon>Clavispora</taxon>
    </lineage>
</organism>
<evidence type="ECO:0000313" key="1">
    <source>
        <dbReference type="EMBL" id="QFZ28101.1"/>
    </source>
</evidence>
<sequence length="773" mass="82691">MYVLVRMYSVCTCSYSNCMSIKLRTGCFCAMFFAPSQKPPNSGQARVPPDGNELAKVNKQKEIQTNNQDAGFGREKARTREEFESKKLESEKLESEPIYASFEMQGGRTKGKGGRGEESHGSKCKDTSDESRNTIKQHNDSSYTEKHHYAESEISDLDLSGLGGGRVVSADKREAEESQAIGGEETQSRRSYFDRQSTTNKEWNAEENPQATLGILEISTSSIPKANTVSILGKIDFGDTLPESKVSKNTPVPGAHGCHGENTLKAEAKAETSHGAIPLPASTIPLPASTIPLPASATTSKPDTISSLSNSANFPASANLSALANSARSNPTANPRSTELANSANFPASANLSALANLSAGTSGNSNSAQCSGSPDLAQADSQAKSSMPLDSPDAGDASNASNAIVGVEGAQAGALRLVRELAASELTFVAGLRLWANLVLDPLAARCRHLGISCAPLLQHRATVLHMARIHQAFCCELEHSTPARAAAALEKLLGDPVYCAYPGTAHAVASLIARRIAPFDTDYASCIGRFLERHQPPHRHLDLSPGSFLSQPISRVARYRLFLLGLAALEPQSQCFSRALEASTGLLARANAAAERDAARARFLVLMDERIDFGRTGFCAAFFGAVRCAAAPEVAWVEAGAFGPRAVFPRRMRLYIHARHFLVTQIKGGAERIRLIVPIRNCQLCPSASKQEGLWTASSRALKILFARGAARHEVLFAGASHHESAEIRRCCGHFSQEPLSPEAEPANDIVIGPRLAQAYGAICVVLEAES</sequence>
<keyword evidence="2" id="KW-1185">Reference proteome</keyword>
<name>A0ACD0WL92_CLALS</name>
<dbReference type="EMBL" id="CP038487">
    <property type="protein sequence ID" value="QFZ28101.1"/>
    <property type="molecule type" value="Genomic_DNA"/>
</dbReference>
<dbReference type="Proteomes" id="UP000326582">
    <property type="component" value="Chromosome 4"/>
</dbReference>